<accession>A0AA95KEG8</accession>
<dbReference type="InterPro" id="IPR003473">
    <property type="entry name" value="NadA"/>
</dbReference>
<dbReference type="EMBL" id="CP124755">
    <property type="protein sequence ID" value="WGZ91019.1"/>
    <property type="molecule type" value="Genomic_DNA"/>
</dbReference>
<organism evidence="12">
    <name type="scientific">Candidatus Thiocaldithrix dubininis</name>
    <dbReference type="NCBI Taxonomy" id="3080823"/>
    <lineage>
        <taxon>Bacteria</taxon>
        <taxon>Pseudomonadati</taxon>
        <taxon>Pseudomonadota</taxon>
        <taxon>Gammaproteobacteria</taxon>
        <taxon>Thiotrichales</taxon>
        <taxon>Thiotrichaceae</taxon>
        <taxon>Candidatus Thiocaldithrix</taxon>
    </lineage>
</organism>
<name>A0AA95KEG8_9GAMM</name>
<dbReference type="AlphaFoldDB" id="A0AA95KEG8"/>
<proteinExistence type="predicted"/>
<dbReference type="PANTHER" id="PTHR30573">
    <property type="entry name" value="QUINOLINATE SYNTHETASE A"/>
    <property type="match status" value="1"/>
</dbReference>
<dbReference type="GO" id="GO:0005829">
    <property type="term" value="C:cytosol"/>
    <property type="evidence" value="ECO:0007669"/>
    <property type="project" value="TreeGrafter"/>
</dbReference>
<dbReference type="SUPFAM" id="SSF142754">
    <property type="entry name" value="NadA-like"/>
    <property type="match status" value="1"/>
</dbReference>
<evidence type="ECO:0000256" key="10">
    <source>
        <dbReference type="ARBA" id="ARBA00023014"/>
    </source>
</evidence>
<gene>
    <name evidence="12" type="primary">nadA</name>
    <name evidence="12" type="ORF">QJT80_00780</name>
</gene>
<comment type="cofactor">
    <cofactor evidence="1">
        <name>[4Fe-4S] cluster</name>
        <dbReference type="ChEBI" id="CHEBI:49883"/>
    </cofactor>
</comment>
<dbReference type="GO" id="GO:0034628">
    <property type="term" value="P:'de novo' NAD+ biosynthetic process from L-aspartate"/>
    <property type="evidence" value="ECO:0007669"/>
    <property type="project" value="TreeGrafter"/>
</dbReference>
<evidence type="ECO:0000256" key="1">
    <source>
        <dbReference type="ARBA" id="ARBA00001966"/>
    </source>
</evidence>
<dbReference type="NCBIfam" id="NF006878">
    <property type="entry name" value="PRK09375.1-2"/>
    <property type="match status" value="1"/>
</dbReference>
<comment type="pathway">
    <text evidence="2">Cofactor biosynthesis; NAD(+) biosynthesis; quinolinate from iminoaspartate: step 1/1.</text>
</comment>
<protein>
    <recommendedName>
        <fullName evidence="3 11">Quinolinate synthase</fullName>
        <ecNumber evidence="3 11">2.5.1.72</ecNumber>
    </recommendedName>
</protein>
<keyword evidence="7 12" id="KW-0808">Transferase</keyword>
<dbReference type="PANTHER" id="PTHR30573:SF0">
    <property type="entry name" value="QUINOLINATE SYNTHASE, CHLOROPLASTIC"/>
    <property type="match status" value="1"/>
</dbReference>
<keyword evidence="10" id="KW-0411">Iron-sulfur</keyword>
<dbReference type="FunFam" id="3.40.50.10800:FF:000003">
    <property type="entry name" value="Quinolinate synthase A"/>
    <property type="match status" value="1"/>
</dbReference>
<dbReference type="GO" id="GO:0051539">
    <property type="term" value="F:4 iron, 4 sulfur cluster binding"/>
    <property type="evidence" value="ECO:0007669"/>
    <property type="project" value="UniProtKB-KW"/>
</dbReference>
<dbReference type="GO" id="GO:0046872">
    <property type="term" value="F:metal ion binding"/>
    <property type="evidence" value="ECO:0007669"/>
    <property type="project" value="UniProtKB-KW"/>
</dbReference>
<keyword evidence="9" id="KW-0408">Iron</keyword>
<keyword evidence="6" id="KW-0662">Pyridine nucleotide biosynthesis</keyword>
<reference evidence="12" key="1">
    <citation type="journal article" date="2023" name="Int. J. Mol. Sci.">
        <title>Metagenomics Revealed a New Genus 'Candidatus Thiocaldithrix dubininis' gen. nov., sp. nov. and a New Species 'Candidatus Thiothrix putei' sp. nov. in the Family Thiotrichaceae, Some Members of Which Have Traits of Both Na+- and H+-Motive Energetics.</title>
        <authorList>
            <person name="Ravin N.V."/>
            <person name="Muntyan M.S."/>
            <person name="Smolyakov D.D."/>
            <person name="Rudenko T.S."/>
            <person name="Beletsky A.V."/>
            <person name="Mardanov A.V."/>
            <person name="Grabovich M.Y."/>
        </authorList>
    </citation>
    <scope>NUCLEOTIDE SEQUENCE</scope>
    <source>
        <strain evidence="12">GKL-01</strain>
    </source>
</reference>
<evidence type="ECO:0000256" key="11">
    <source>
        <dbReference type="NCBIfam" id="TIGR00550"/>
    </source>
</evidence>
<evidence type="ECO:0000256" key="2">
    <source>
        <dbReference type="ARBA" id="ARBA00005065"/>
    </source>
</evidence>
<dbReference type="Gene3D" id="3.40.50.10800">
    <property type="entry name" value="NadA-like"/>
    <property type="match status" value="3"/>
</dbReference>
<sequence>MAAQSPILPVIKAPITAQVEALRPHYTPEQKQAIKDKIKQKLTEQDAVLVAHYYVDRDLQELAEETGGYVSDSLDMARFGNQHPAKTLIVAGVRFMGETAKILNPEKRVLMPTLEAECSLDLSCPIDEFSAFCDQHPEHTVVVYANTSAEVKARADYVVTSSIAVELVSWLDEQGKKVLWAPDRHLGRYIQRVTGAEDMILWQGSCIVHDEFKYRALGDLMEQYPDAGVLVHPESPEDVIKLADAVGSTTQIIKAAQTLPNKRFIVATDSGIFYKMQQAAPDKEFIAAPTMGEGATCRSCAHCPWMAMNGLHNLLQVLETGKNEIFVDEAIRVKALRSTQRMLDFANRRRGS</sequence>
<dbReference type="GO" id="GO:0008987">
    <property type="term" value="F:quinolinate synthetase A activity"/>
    <property type="evidence" value="ECO:0007669"/>
    <property type="project" value="UniProtKB-UniRule"/>
</dbReference>
<dbReference type="NCBIfam" id="NF006877">
    <property type="entry name" value="PRK09375.1-1"/>
    <property type="match status" value="1"/>
</dbReference>
<dbReference type="Pfam" id="PF02445">
    <property type="entry name" value="NadA"/>
    <property type="match status" value="1"/>
</dbReference>
<reference evidence="12" key="2">
    <citation type="submission" date="2023-04" db="EMBL/GenBank/DDBJ databases">
        <authorList>
            <person name="Beletskiy A.V."/>
            <person name="Mardanov A.V."/>
            <person name="Ravin N.V."/>
        </authorList>
    </citation>
    <scope>NUCLEOTIDE SEQUENCE</scope>
    <source>
        <strain evidence="12">GKL-01</strain>
    </source>
</reference>
<evidence type="ECO:0000256" key="8">
    <source>
        <dbReference type="ARBA" id="ARBA00022723"/>
    </source>
</evidence>
<evidence type="ECO:0000256" key="5">
    <source>
        <dbReference type="ARBA" id="ARBA00022490"/>
    </source>
</evidence>
<keyword evidence="5" id="KW-0963">Cytoplasm</keyword>
<dbReference type="KEGG" id="tdu:QJT80_00780"/>
<keyword evidence="4" id="KW-0004">4Fe-4S</keyword>
<dbReference type="Proteomes" id="UP001300672">
    <property type="component" value="Chromosome"/>
</dbReference>
<dbReference type="InterPro" id="IPR036094">
    <property type="entry name" value="NadA_sf"/>
</dbReference>
<dbReference type="EC" id="2.5.1.72" evidence="3 11"/>
<dbReference type="NCBIfam" id="TIGR00550">
    <property type="entry name" value="nadA"/>
    <property type="match status" value="1"/>
</dbReference>
<keyword evidence="8" id="KW-0479">Metal-binding</keyword>
<evidence type="ECO:0000256" key="4">
    <source>
        <dbReference type="ARBA" id="ARBA00022485"/>
    </source>
</evidence>
<evidence type="ECO:0000256" key="9">
    <source>
        <dbReference type="ARBA" id="ARBA00023004"/>
    </source>
</evidence>
<evidence type="ECO:0000256" key="7">
    <source>
        <dbReference type="ARBA" id="ARBA00022679"/>
    </source>
</evidence>
<evidence type="ECO:0000256" key="6">
    <source>
        <dbReference type="ARBA" id="ARBA00022642"/>
    </source>
</evidence>
<evidence type="ECO:0000256" key="3">
    <source>
        <dbReference type="ARBA" id="ARBA00012669"/>
    </source>
</evidence>
<evidence type="ECO:0000313" key="12">
    <source>
        <dbReference type="EMBL" id="WGZ91019.1"/>
    </source>
</evidence>